<dbReference type="Proteomes" id="UP000693946">
    <property type="component" value="Linkage Group LG4"/>
</dbReference>
<protein>
    <submittedName>
        <fullName evidence="1">Uncharacterized protein</fullName>
    </submittedName>
</protein>
<name>A0AAV6QM84_SOLSE</name>
<evidence type="ECO:0000313" key="2">
    <source>
        <dbReference type="Proteomes" id="UP000693946"/>
    </source>
</evidence>
<dbReference type="EMBL" id="JAGKHQ010000016">
    <property type="protein sequence ID" value="KAG7494801.1"/>
    <property type="molecule type" value="Genomic_DNA"/>
</dbReference>
<dbReference type="AlphaFoldDB" id="A0AAV6QM84"/>
<accession>A0AAV6QM84</accession>
<organism evidence="1 2">
    <name type="scientific">Solea senegalensis</name>
    <name type="common">Senegalese sole</name>
    <dbReference type="NCBI Taxonomy" id="28829"/>
    <lineage>
        <taxon>Eukaryota</taxon>
        <taxon>Metazoa</taxon>
        <taxon>Chordata</taxon>
        <taxon>Craniata</taxon>
        <taxon>Vertebrata</taxon>
        <taxon>Euteleostomi</taxon>
        <taxon>Actinopterygii</taxon>
        <taxon>Neopterygii</taxon>
        <taxon>Teleostei</taxon>
        <taxon>Neoteleostei</taxon>
        <taxon>Acanthomorphata</taxon>
        <taxon>Carangaria</taxon>
        <taxon>Pleuronectiformes</taxon>
        <taxon>Pleuronectoidei</taxon>
        <taxon>Soleidae</taxon>
        <taxon>Solea</taxon>
    </lineage>
</organism>
<evidence type="ECO:0000313" key="1">
    <source>
        <dbReference type="EMBL" id="KAG7494801.1"/>
    </source>
</evidence>
<comment type="caution">
    <text evidence="1">The sequence shown here is derived from an EMBL/GenBank/DDBJ whole genome shotgun (WGS) entry which is preliminary data.</text>
</comment>
<proteinExistence type="predicted"/>
<keyword evidence="2" id="KW-1185">Reference proteome</keyword>
<reference evidence="1 2" key="1">
    <citation type="journal article" date="2021" name="Sci. Rep.">
        <title>Chromosome anchoring in Senegalese sole (Solea senegalensis) reveals sex-associated markers and genome rearrangements in flatfish.</title>
        <authorList>
            <person name="Guerrero-Cozar I."/>
            <person name="Gomez-Garrido J."/>
            <person name="Berbel C."/>
            <person name="Martinez-Blanch J.F."/>
            <person name="Alioto T."/>
            <person name="Claros M.G."/>
            <person name="Gagnaire P.A."/>
            <person name="Manchado M."/>
        </authorList>
    </citation>
    <scope>NUCLEOTIDE SEQUENCE [LARGE SCALE GENOMIC DNA]</scope>
    <source>
        <strain evidence="1">Sse05_10M</strain>
    </source>
</reference>
<sequence length="332" mass="37458">MGSGNSHVDVSAVSLQWYQASLQHPCLLPDVGVDESLLKFSGINSNTELQAYSSELADKVPDYIEKFVSNFGTFSPIPNAVGLGALMISMILEIVMKSTTTQTNENSYSMLQRVFGEEKASSVRDTMTVCVDRHRTYMNNEQRLAEELRILERTLSGHLATLKNSLLYDGQMSSRGFKIWVNGAYFQVQMLIHETRLSKKPKKAKAEDVKSISALIDRHLQDLDRLLDIYKPYKTRMTKATSLTDWCYVGLTSVVCKQSACLIRNIDNKQVQCEVKSESLDDPCESSDVMEAYINRMFTDYNPVLKSNFLDVKTNLGSLINQHDAFTPPYID</sequence>
<gene>
    <name evidence="1" type="ORF">JOB18_037987</name>
</gene>